<organism evidence="1 2">
    <name type="scientific">Prevotella dentalis (strain ATCC 49559 / DSM 3688 / JCM 13448 / NCTC 12043 / ES 2772)</name>
    <name type="common">Mitsuokella dentalis</name>
    <dbReference type="NCBI Taxonomy" id="908937"/>
    <lineage>
        <taxon>Bacteria</taxon>
        <taxon>Pseudomonadati</taxon>
        <taxon>Bacteroidota</taxon>
        <taxon>Bacteroidia</taxon>
        <taxon>Bacteroidales</taxon>
        <taxon>Prevotellaceae</taxon>
        <taxon>Prevotella</taxon>
    </lineage>
</organism>
<proteinExistence type="predicted"/>
<gene>
    <name evidence="1" type="ORF">HMPREF9136_2668</name>
</gene>
<reference evidence="1 2" key="1">
    <citation type="submission" date="2011-04" db="EMBL/GenBank/DDBJ databases">
        <authorList>
            <person name="Muzny D."/>
            <person name="Qin X."/>
            <person name="Deng J."/>
            <person name="Jiang H."/>
            <person name="Liu Y."/>
            <person name="Qu J."/>
            <person name="Song X.-Z."/>
            <person name="Zhang L."/>
            <person name="Thornton R."/>
            <person name="Coyle M."/>
            <person name="Francisco L."/>
            <person name="Jackson L."/>
            <person name="Javaid M."/>
            <person name="Korchina V."/>
            <person name="Kovar C."/>
            <person name="Mata R."/>
            <person name="Mathew T."/>
            <person name="Ngo R."/>
            <person name="Nguyen L."/>
            <person name="Nguyen N."/>
            <person name="Okwuonu G."/>
            <person name="Ongeri F."/>
            <person name="Pham C."/>
            <person name="Simmons D."/>
            <person name="Wilczek-Boney K."/>
            <person name="Hale W."/>
            <person name="Jakkamsetti A."/>
            <person name="Pham P."/>
            <person name="Ruth R."/>
            <person name="San Lucas F."/>
            <person name="Warren J."/>
            <person name="Zhang J."/>
            <person name="Zhao Z."/>
            <person name="Zhou C."/>
            <person name="Zhu D."/>
            <person name="Lee S."/>
            <person name="Bess C."/>
            <person name="Blankenburg K."/>
            <person name="Forbes L."/>
            <person name="Fu Q."/>
            <person name="Gubbala S."/>
            <person name="Hirani K."/>
            <person name="Jayaseelan J.C."/>
            <person name="Lara F."/>
            <person name="Munidasa M."/>
            <person name="Palculict T."/>
            <person name="Patil S."/>
            <person name="Pu L.-L."/>
            <person name="Saada N."/>
            <person name="Tang L."/>
            <person name="Weissenberger G."/>
            <person name="Zhu Y."/>
            <person name="Hemphill L."/>
            <person name="Shang Y."/>
            <person name="Youmans B."/>
            <person name="Ayvaz T."/>
            <person name="Ross M."/>
            <person name="Santibanez J."/>
            <person name="Aqrawi P."/>
            <person name="Gross S."/>
            <person name="Joshi V."/>
            <person name="Fowler G."/>
            <person name="Nazareth L."/>
            <person name="Reid J."/>
            <person name="Worley K."/>
            <person name="Petrosino J."/>
            <person name="Highlander S."/>
            <person name="Gibbs R."/>
        </authorList>
    </citation>
    <scope>NUCLEOTIDE SEQUENCE [LARGE SCALE GENOMIC DNA]</scope>
    <source>
        <strain evidence="1 2">DSM 3688</strain>
    </source>
</reference>
<evidence type="ECO:0000313" key="1">
    <source>
        <dbReference type="EMBL" id="EGQ11514.1"/>
    </source>
</evidence>
<protein>
    <submittedName>
        <fullName evidence="1">Uncharacterized protein</fullName>
    </submittedName>
</protein>
<evidence type="ECO:0000313" key="2">
    <source>
        <dbReference type="Proteomes" id="UP000007820"/>
    </source>
</evidence>
<comment type="caution">
    <text evidence="1">The sequence shown here is derived from an EMBL/GenBank/DDBJ whole genome shotgun (WGS) entry which is preliminary data.</text>
</comment>
<dbReference type="AlphaFoldDB" id="F9D740"/>
<sequence>MLDKIDSNLLFVRIICYYRSFLTKISAFYNAYNLKLKTKPIDE</sequence>
<name>F9D740_PREDD</name>
<accession>F9D740</accession>
<dbReference type="EMBL" id="AFPW01000051">
    <property type="protein sequence ID" value="EGQ11514.1"/>
    <property type="molecule type" value="Genomic_DNA"/>
</dbReference>
<dbReference type="Proteomes" id="UP000007820">
    <property type="component" value="Unassembled WGS sequence"/>
</dbReference>